<proteinExistence type="predicted"/>
<feature type="transmembrane region" description="Helical" evidence="4">
    <location>
        <begin position="51"/>
        <end position="71"/>
    </location>
</feature>
<dbReference type="GO" id="GO:0005886">
    <property type="term" value="C:plasma membrane"/>
    <property type="evidence" value="ECO:0007669"/>
    <property type="project" value="TreeGrafter"/>
</dbReference>
<evidence type="ECO:0000313" key="6">
    <source>
        <dbReference type="EMBL" id="KGY07563.1"/>
    </source>
</evidence>
<protein>
    <recommendedName>
        <fullName evidence="2">diguanylate cyclase</fullName>
        <ecNumber evidence="2">2.7.7.65</ecNumber>
    </recommendedName>
</protein>
<feature type="transmembrane region" description="Helical" evidence="4">
    <location>
        <begin position="144"/>
        <end position="163"/>
    </location>
</feature>
<dbReference type="GO" id="GO:0052621">
    <property type="term" value="F:diguanylate cyclase activity"/>
    <property type="evidence" value="ECO:0007669"/>
    <property type="project" value="UniProtKB-EC"/>
</dbReference>
<dbReference type="EMBL" id="JRWP01000043">
    <property type="protein sequence ID" value="KGY07563.1"/>
    <property type="molecule type" value="Genomic_DNA"/>
</dbReference>
<comment type="cofactor">
    <cofactor evidence="1">
        <name>Mg(2+)</name>
        <dbReference type="ChEBI" id="CHEBI:18420"/>
    </cofactor>
</comment>
<feature type="domain" description="GGDEF" evidence="5">
    <location>
        <begin position="203"/>
        <end position="332"/>
    </location>
</feature>
<evidence type="ECO:0000256" key="3">
    <source>
        <dbReference type="ARBA" id="ARBA00034247"/>
    </source>
</evidence>
<evidence type="ECO:0000256" key="1">
    <source>
        <dbReference type="ARBA" id="ARBA00001946"/>
    </source>
</evidence>
<sequence length="353" mass="39371">MVKKTSFELHADDTILDVNQKKRVLKLIAIITLVVFVPLAVKNILIGETVLAIVLLAFEITLLLEVAAIIYNEQRVIGNLIPLTLLGASIIMAIDIFGTLATYWVFPIVIAIVFLFSERAAFLSNLLIIIGVTAAIYPQQDPEVTARYTFSLVATLTIVHVVVKEVHKLQSELRHLLERDAMTGALNRHQLHSSLDRAIEQYGYSTIVMIDVDNFKTINDNYGHDTGDTVLKQAVATINSNTRANDLLFRVGGDEFLLLFHGVDKYAVETIMNLIGRNISEQTYPHDVKVTLSCGVAESVPFETSQAWIKRADLALYQAKSLGRNRVSVYCDSTLSQYEDVDYQKESGKQTVK</sequence>
<dbReference type="Proteomes" id="UP000030451">
    <property type="component" value="Unassembled WGS sequence"/>
</dbReference>
<keyword evidence="4" id="KW-0812">Transmembrane</keyword>
<organism evidence="6 7">
    <name type="scientific">Photobacterium sp. (strain ATCC 43367)</name>
    <dbReference type="NCBI Taxonomy" id="379097"/>
    <lineage>
        <taxon>Bacteria</taxon>
        <taxon>Pseudomonadati</taxon>
        <taxon>Pseudomonadota</taxon>
        <taxon>Gammaproteobacteria</taxon>
        <taxon>Vibrionales</taxon>
        <taxon>Vibrionaceae</taxon>
        <taxon>Vibrio</taxon>
        <taxon>Vibrio oreintalis group</taxon>
    </lineage>
</organism>
<feature type="transmembrane region" description="Helical" evidence="4">
    <location>
        <begin position="83"/>
        <end position="114"/>
    </location>
</feature>
<keyword evidence="4" id="KW-0472">Membrane</keyword>
<dbReference type="SMART" id="SM00267">
    <property type="entry name" value="GGDEF"/>
    <property type="match status" value="1"/>
</dbReference>
<dbReference type="GO" id="GO:1902201">
    <property type="term" value="P:negative regulation of bacterial-type flagellum-dependent cell motility"/>
    <property type="evidence" value="ECO:0007669"/>
    <property type="project" value="TreeGrafter"/>
</dbReference>
<accession>A0A0A5JHZ4</accession>
<dbReference type="FunFam" id="3.30.70.270:FF:000001">
    <property type="entry name" value="Diguanylate cyclase domain protein"/>
    <property type="match status" value="1"/>
</dbReference>
<dbReference type="RefSeq" id="WP_038192242.1">
    <property type="nucleotide sequence ID" value="NZ_JRWP01000043.1"/>
</dbReference>
<dbReference type="InterPro" id="IPR029787">
    <property type="entry name" value="Nucleotide_cyclase"/>
</dbReference>
<dbReference type="STRING" id="379097.SE23_03405"/>
<feature type="transmembrane region" description="Helical" evidence="4">
    <location>
        <begin position="24"/>
        <end position="45"/>
    </location>
</feature>
<dbReference type="NCBIfam" id="TIGR00254">
    <property type="entry name" value="GGDEF"/>
    <property type="match status" value="1"/>
</dbReference>
<dbReference type="OrthoDB" id="9812260at2"/>
<dbReference type="PROSITE" id="PS50887">
    <property type="entry name" value="GGDEF"/>
    <property type="match status" value="1"/>
</dbReference>
<evidence type="ECO:0000256" key="2">
    <source>
        <dbReference type="ARBA" id="ARBA00012528"/>
    </source>
</evidence>
<dbReference type="InterPro" id="IPR043128">
    <property type="entry name" value="Rev_trsase/Diguanyl_cyclase"/>
</dbReference>
<dbReference type="PANTHER" id="PTHR45138:SF9">
    <property type="entry name" value="DIGUANYLATE CYCLASE DGCM-RELATED"/>
    <property type="match status" value="1"/>
</dbReference>
<dbReference type="PANTHER" id="PTHR45138">
    <property type="entry name" value="REGULATORY COMPONENTS OF SENSORY TRANSDUCTION SYSTEM"/>
    <property type="match status" value="1"/>
</dbReference>
<feature type="transmembrane region" description="Helical" evidence="4">
    <location>
        <begin position="120"/>
        <end position="137"/>
    </location>
</feature>
<evidence type="ECO:0000259" key="5">
    <source>
        <dbReference type="PROSITE" id="PS50887"/>
    </source>
</evidence>
<comment type="catalytic activity">
    <reaction evidence="3">
        <text>2 GTP = 3',3'-c-di-GMP + 2 diphosphate</text>
        <dbReference type="Rhea" id="RHEA:24898"/>
        <dbReference type="ChEBI" id="CHEBI:33019"/>
        <dbReference type="ChEBI" id="CHEBI:37565"/>
        <dbReference type="ChEBI" id="CHEBI:58805"/>
        <dbReference type="EC" id="2.7.7.65"/>
    </reaction>
</comment>
<keyword evidence="4" id="KW-1133">Transmembrane helix</keyword>
<name>A0A0A5JHZ4_PHOS4</name>
<evidence type="ECO:0000313" key="7">
    <source>
        <dbReference type="Proteomes" id="UP000030451"/>
    </source>
</evidence>
<dbReference type="AlphaFoldDB" id="A0A0A5JHZ4"/>
<dbReference type="Gene3D" id="3.30.70.270">
    <property type="match status" value="1"/>
</dbReference>
<dbReference type="SUPFAM" id="SSF55073">
    <property type="entry name" value="Nucleotide cyclase"/>
    <property type="match status" value="1"/>
</dbReference>
<dbReference type="GO" id="GO:0043709">
    <property type="term" value="P:cell adhesion involved in single-species biofilm formation"/>
    <property type="evidence" value="ECO:0007669"/>
    <property type="project" value="TreeGrafter"/>
</dbReference>
<dbReference type="InterPro" id="IPR050469">
    <property type="entry name" value="Diguanylate_Cyclase"/>
</dbReference>
<evidence type="ECO:0000256" key="4">
    <source>
        <dbReference type="SAM" id="Phobius"/>
    </source>
</evidence>
<reference evidence="6 7" key="1">
    <citation type="submission" date="2014-10" db="EMBL/GenBank/DDBJ databases">
        <title>Genome sequencing of Vibrio sinaloensis T08.</title>
        <authorList>
            <person name="Chan K.-G."/>
            <person name="Mohamad N.I."/>
        </authorList>
    </citation>
    <scope>NUCLEOTIDE SEQUENCE [LARGE SCALE GENOMIC DNA]</scope>
    <source>
        <strain evidence="6 7">T08</strain>
    </source>
</reference>
<gene>
    <name evidence="6" type="ORF">NM06_16520</name>
</gene>
<comment type="caution">
    <text evidence="6">The sequence shown here is derived from an EMBL/GenBank/DDBJ whole genome shotgun (WGS) entry which is preliminary data.</text>
</comment>
<dbReference type="CDD" id="cd01949">
    <property type="entry name" value="GGDEF"/>
    <property type="match status" value="1"/>
</dbReference>
<dbReference type="InterPro" id="IPR000160">
    <property type="entry name" value="GGDEF_dom"/>
</dbReference>
<dbReference type="Pfam" id="PF00990">
    <property type="entry name" value="GGDEF"/>
    <property type="match status" value="1"/>
</dbReference>
<dbReference type="EC" id="2.7.7.65" evidence="2"/>